<dbReference type="PANTHER" id="PTHR39683">
    <property type="entry name" value="CONSERVED PROTEIN TB16.3"/>
    <property type="match status" value="1"/>
</dbReference>
<dbReference type="Proteomes" id="UP001596413">
    <property type="component" value="Unassembled WGS sequence"/>
</dbReference>
<reference evidence="3" key="1">
    <citation type="journal article" date="2019" name="Int. J. Syst. Evol. Microbiol.">
        <title>The Global Catalogue of Microorganisms (GCM) 10K type strain sequencing project: providing services to taxonomists for standard genome sequencing and annotation.</title>
        <authorList>
            <consortium name="The Broad Institute Genomics Platform"/>
            <consortium name="The Broad Institute Genome Sequencing Center for Infectious Disease"/>
            <person name="Wu L."/>
            <person name="Ma J."/>
        </authorList>
    </citation>
    <scope>NUCLEOTIDE SEQUENCE [LARGE SCALE GENOMIC DNA]</scope>
    <source>
        <strain evidence="3">CGMCC 1.13681</strain>
    </source>
</reference>
<feature type="domain" description="Coenzyme Q-binding protein COQ10 START" evidence="1">
    <location>
        <begin position="11"/>
        <end position="136"/>
    </location>
</feature>
<sequence>MAEQTSSSITIDAAPEQVMAVIADFERYPQWAGEVQQAEVLSTGADGRPEEVRMVLDGGGLKDDYTLSYTWSGESEVRWTLVKAQLLRALDGSYALRPVDGGARTEVTYQLVVDLKIPMFGMLKRKVEKVIIDRALPGLKARVESVTGTD</sequence>
<dbReference type="Pfam" id="PF03364">
    <property type="entry name" value="Polyketide_cyc"/>
    <property type="match status" value="1"/>
</dbReference>
<name>A0ABW2GBD5_9ACTN</name>
<dbReference type="InterPro" id="IPR005031">
    <property type="entry name" value="COQ10_START"/>
</dbReference>
<evidence type="ECO:0000313" key="2">
    <source>
        <dbReference type="EMBL" id="MFC7216741.1"/>
    </source>
</evidence>
<dbReference type="CDD" id="cd07819">
    <property type="entry name" value="SRPBCC_2"/>
    <property type="match status" value="1"/>
</dbReference>
<accession>A0ABW2GBD5</accession>
<dbReference type="SUPFAM" id="SSF55961">
    <property type="entry name" value="Bet v1-like"/>
    <property type="match status" value="1"/>
</dbReference>
<dbReference type="PANTHER" id="PTHR39683:SF4">
    <property type="entry name" value="COENZYME Q-BINDING PROTEIN COQ10 START DOMAIN-CONTAINING PROTEIN"/>
    <property type="match status" value="1"/>
</dbReference>
<gene>
    <name evidence="2" type="ORF">ACFQLX_00925</name>
</gene>
<keyword evidence="3" id="KW-1185">Reference proteome</keyword>
<evidence type="ECO:0000259" key="1">
    <source>
        <dbReference type="Pfam" id="PF03364"/>
    </source>
</evidence>
<comment type="caution">
    <text evidence="2">The sequence shown here is derived from an EMBL/GenBank/DDBJ whole genome shotgun (WGS) entry which is preliminary data.</text>
</comment>
<protein>
    <submittedName>
        <fullName evidence="2">SRPBCC family protein</fullName>
    </submittedName>
</protein>
<evidence type="ECO:0000313" key="3">
    <source>
        <dbReference type="Proteomes" id="UP001596413"/>
    </source>
</evidence>
<proteinExistence type="predicted"/>
<organism evidence="2 3">
    <name type="scientific">Streptomyces polyrhachis</name>
    <dbReference type="NCBI Taxonomy" id="1282885"/>
    <lineage>
        <taxon>Bacteria</taxon>
        <taxon>Bacillati</taxon>
        <taxon>Actinomycetota</taxon>
        <taxon>Actinomycetes</taxon>
        <taxon>Kitasatosporales</taxon>
        <taxon>Streptomycetaceae</taxon>
        <taxon>Streptomyces</taxon>
    </lineage>
</organism>
<dbReference type="RefSeq" id="WP_386410561.1">
    <property type="nucleotide sequence ID" value="NZ_JBHSZO010000001.1"/>
</dbReference>
<dbReference type="Gene3D" id="3.30.530.20">
    <property type="match status" value="1"/>
</dbReference>
<dbReference type="EMBL" id="JBHSZO010000001">
    <property type="protein sequence ID" value="MFC7216741.1"/>
    <property type="molecule type" value="Genomic_DNA"/>
</dbReference>
<dbReference type="InterPro" id="IPR023393">
    <property type="entry name" value="START-like_dom_sf"/>
</dbReference>